<dbReference type="Proteomes" id="UP000187012">
    <property type="component" value="Unassembled WGS sequence"/>
</dbReference>
<evidence type="ECO:0000313" key="1">
    <source>
        <dbReference type="EMBL" id="SIT47487.1"/>
    </source>
</evidence>
<evidence type="ECO:0000313" key="2">
    <source>
        <dbReference type="Proteomes" id="UP000187012"/>
    </source>
</evidence>
<reference evidence="1 2" key="1">
    <citation type="submission" date="2016-12" db="EMBL/GenBank/DDBJ databases">
        <authorList>
            <person name="Song W.-J."/>
            <person name="Kurnit D.M."/>
        </authorList>
    </citation>
    <scope>NUCLEOTIDE SEQUENCE [LARGE SCALE GENOMIC DNA]</scope>
    <source>
        <strain evidence="1 2">STM7296</strain>
    </source>
</reference>
<protein>
    <submittedName>
        <fullName evidence="1">Uncharacterized protein</fullName>
    </submittedName>
</protein>
<dbReference type="EMBL" id="CYGX02000075">
    <property type="protein sequence ID" value="SIT47487.1"/>
    <property type="molecule type" value="Genomic_DNA"/>
</dbReference>
<sequence length="221" mass="23447">MTYSVTVTNSSGAPQKVAIFLADTFSASGYSLVWLLNTINDQGNCQFKWDETAYGLGWGTTSQPIDAGVQFHVGQTTPVFPNTSMGNNVLPIGYKSGSFSSGAAYFDSGVSGKLEIDTDTSFTVSNALTMSVALYMASIPALAVQGAPNTQYLFDITQFSYYLTVTNSALGVALPRSNAQFVAKAPMVVDSMTTPTEIAFGPGATSLKYNLTNTLIFQPTL</sequence>
<accession>A0A1N7SKJ2</accession>
<dbReference type="RefSeq" id="WP_218023732.1">
    <property type="nucleotide sequence ID" value="NZ_CYGX02000075.1"/>
</dbReference>
<name>A0A1N7SKJ2_9BURK</name>
<proteinExistence type="predicted"/>
<dbReference type="AlphaFoldDB" id="A0A1N7SKJ2"/>
<organism evidence="1 2">
    <name type="scientific">Paraburkholderia ribeironis</name>
    <dbReference type="NCBI Taxonomy" id="1247936"/>
    <lineage>
        <taxon>Bacteria</taxon>
        <taxon>Pseudomonadati</taxon>
        <taxon>Pseudomonadota</taxon>
        <taxon>Betaproteobacteria</taxon>
        <taxon>Burkholderiales</taxon>
        <taxon>Burkholderiaceae</taxon>
        <taxon>Paraburkholderia</taxon>
    </lineage>
</organism>
<gene>
    <name evidence="1" type="ORF">BN2475_750006</name>
</gene>
<keyword evidence="2" id="KW-1185">Reference proteome</keyword>